<dbReference type="InterPro" id="IPR002110">
    <property type="entry name" value="Ankyrin_rpt"/>
</dbReference>
<gene>
    <name evidence="1" type="ORF">THRCLA_23027</name>
</gene>
<organism evidence="1 2">
    <name type="scientific">Thraustotheca clavata</name>
    <dbReference type="NCBI Taxonomy" id="74557"/>
    <lineage>
        <taxon>Eukaryota</taxon>
        <taxon>Sar</taxon>
        <taxon>Stramenopiles</taxon>
        <taxon>Oomycota</taxon>
        <taxon>Saprolegniomycetes</taxon>
        <taxon>Saprolegniales</taxon>
        <taxon>Achlyaceae</taxon>
        <taxon>Thraustotheca</taxon>
    </lineage>
</organism>
<dbReference type="Proteomes" id="UP000243217">
    <property type="component" value="Unassembled WGS sequence"/>
</dbReference>
<evidence type="ECO:0000313" key="2">
    <source>
        <dbReference type="Proteomes" id="UP000243217"/>
    </source>
</evidence>
<sequence length="128" mass="14023">MTRPKNDLFSFFEKSKAMDIAAAPGDFDTVKLIHRIGIKCCTARAMNKAAGFGRLGIGCTNDAITYAAARGHLNVVKWLHEVKILFCTMDGLSTAAYNGDIEMVKYLITIPMPYENYPLVATLMVGGK</sequence>
<dbReference type="SUPFAM" id="SSF140860">
    <property type="entry name" value="Pseudo ankyrin repeat-like"/>
    <property type="match status" value="1"/>
</dbReference>
<dbReference type="PANTHER" id="PTHR46586">
    <property type="entry name" value="ANKYRIN REPEAT-CONTAINING PROTEIN"/>
    <property type="match status" value="1"/>
</dbReference>
<keyword evidence="2" id="KW-1185">Reference proteome</keyword>
<dbReference type="AlphaFoldDB" id="A0A1V9YIE6"/>
<name>A0A1V9YIE6_9STRA</name>
<comment type="caution">
    <text evidence="1">The sequence shown here is derived from an EMBL/GenBank/DDBJ whole genome shotgun (WGS) entry which is preliminary data.</text>
</comment>
<protein>
    <submittedName>
        <fullName evidence="1">Uncharacterized protein</fullName>
    </submittedName>
</protein>
<evidence type="ECO:0000313" key="1">
    <source>
        <dbReference type="EMBL" id="OQR85446.1"/>
    </source>
</evidence>
<dbReference type="InterPro" id="IPR052050">
    <property type="entry name" value="SecEffector_AnkRepeat"/>
</dbReference>
<dbReference type="PANTHER" id="PTHR46586:SF3">
    <property type="entry name" value="ANKYRIN REPEAT-CONTAINING PROTEIN"/>
    <property type="match status" value="1"/>
</dbReference>
<dbReference type="InterPro" id="IPR036770">
    <property type="entry name" value="Ankyrin_rpt-contain_sf"/>
</dbReference>
<accession>A0A1V9YIE6</accession>
<dbReference type="Gene3D" id="1.25.40.20">
    <property type="entry name" value="Ankyrin repeat-containing domain"/>
    <property type="match status" value="1"/>
</dbReference>
<reference evidence="1 2" key="1">
    <citation type="journal article" date="2014" name="Genome Biol. Evol.">
        <title>The secreted proteins of Achlya hypogyna and Thraustotheca clavata identify the ancestral oomycete secretome and reveal gene acquisitions by horizontal gene transfer.</title>
        <authorList>
            <person name="Misner I."/>
            <person name="Blouin N."/>
            <person name="Leonard G."/>
            <person name="Richards T.A."/>
            <person name="Lane C.E."/>
        </authorList>
    </citation>
    <scope>NUCLEOTIDE SEQUENCE [LARGE SCALE GENOMIC DNA]</scope>
    <source>
        <strain evidence="1 2">ATCC 34112</strain>
    </source>
</reference>
<proteinExistence type="predicted"/>
<dbReference type="Pfam" id="PF12796">
    <property type="entry name" value="Ank_2"/>
    <property type="match status" value="1"/>
</dbReference>
<dbReference type="EMBL" id="JNBS01003747">
    <property type="protein sequence ID" value="OQR85446.1"/>
    <property type="molecule type" value="Genomic_DNA"/>
</dbReference>